<evidence type="ECO:0000256" key="9">
    <source>
        <dbReference type="ARBA" id="ARBA00022927"/>
    </source>
</evidence>
<name>A0A5J4NEI1_9TREM</name>
<organism evidence="14 15">
    <name type="scientific">Paragonimus westermani</name>
    <dbReference type="NCBI Taxonomy" id="34504"/>
    <lineage>
        <taxon>Eukaryota</taxon>
        <taxon>Metazoa</taxon>
        <taxon>Spiralia</taxon>
        <taxon>Lophotrochozoa</taxon>
        <taxon>Platyhelminthes</taxon>
        <taxon>Trematoda</taxon>
        <taxon>Digenea</taxon>
        <taxon>Plagiorchiida</taxon>
        <taxon>Troglotremata</taxon>
        <taxon>Troglotrematidae</taxon>
        <taxon>Paragonimus</taxon>
    </lineage>
</organism>
<dbReference type="InterPro" id="IPR011990">
    <property type="entry name" value="TPR-like_helical_dom_sf"/>
</dbReference>
<evidence type="ECO:0000256" key="11">
    <source>
        <dbReference type="ARBA" id="ARBA00023136"/>
    </source>
</evidence>
<evidence type="ECO:0000256" key="12">
    <source>
        <dbReference type="ARBA" id="ARBA00023329"/>
    </source>
</evidence>
<dbReference type="GO" id="GO:0000139">
    <property type="term" value="C:Golgi membrane"/>
    <property type="evidence" value="ECO:0007669"/>
    <property type="project" value="UniProtKB-SubCell"/>
</dbReference>
<evidence type="ECO:0000256" key="10">
    <source>
        <dbReference type="ARBA" id="ARBA00023034"/>
    </source>
</evidence>
<comment type="caution">
    <text evidence="14">The sequence shown here is derived from an EMBL/GenBank/DDBJ whole genome shotgun (WGS) entry which is preliminary data.</text>
</comment>
<sequence>MVDSPALLDAYYAFLLGNYNLASKLLHKIRPEDDQLRLKVDVLNYRVYIAQKKYGVVLDEVVENTDVIEFKLLRLLALFFSSSYERSAVIKEVEQLIVGSLNPEDETALILAATIYLNAEMPEMALKVLHQGEDIYCNALRVQCYIALHRYDLAGKTVRRMQTADEDALPCQLATALFNLTKDSSNADVLVNMIMVSQHLCKPVETINRLISQLKDANKDHLFLREYAAKEEEFLRCAQQYAPSVCG</sequence>
<dbReference type="GO" id="GO:0006890">
    <property type="term" value="P:retrograde vesicle-mediated transport, Golgi to endoplasmic reticulum"/>
    <property type="evidence" value="ECO:0007669"/>
    <property type="project" value="InterPro"/>
</dbReference>
<gene>
    <name evidence="14" type="ORF">DEA37_0011945</name>
</gene>
<keyword evidence="7" id="KW-0963">Cytoplasm</keyword>
<dbReference type="GO" id="GO:0006891">
    <property type="term" value="P:intra-Golgi vesicle-mediated transport"/>
    <property type="evidence" value="ECO:0007669"/>
    <property type="project" value="TreeGrafter"/>
</dbReference>
<reference evidence="14 15" key="1">
    <citation type="journal article" date="2019" name="Gigascience">
        <title>Whole-genome sequence of the oriental lung fluke Paragonimus westermani.</title>
        <authorList>
            <person name="Oey H."/>
            <person name="Zakrzewski M."/>
            <person name="Narain K."/>
            <person name="Devi K.R."/>
            <person name="Agatsuma T."/>
            <person name="Nawaratna S."/>
            <person name="Gobert G.N."/>
            <person name="Jones M.K."/>
            <person name="Ragan M.A."/>
            <person name="McManus D.P."/>
            <person name="Krause L."/>
        </authorList>
    </citation>
    <scope>NUCLEOTIDE SEQUENCE [LARGE SCALE GENOMIC DNA]</scope>
    <source>
        <strain evidence="14 15">IND2009</strain>
    </source>
</reference>
<evidence type="ECO:0000313" key="15">
    <source>
        <dbReference type="Proteomes" id="UP000324629"/>
    </source>
</evidence>
<dbReference type="Proteomes" id="UP000324629">
    <property type="component" value="Unassembled WGS sequence"/>
</dbReference>
<accession>A0A5J4NEI1</accession>
<evidence type="ECO:0000313" key="14">
    <source>
        <dbReference type="EMBL" id="KAA3673649.1"/>
    </source>
</evidence>
<evidence type="ECO:0000256" key="13">
    <source>
        <dbReference type="ARBA" id="ARBA00031602"/>
    </source>
</evidence>
<evidence type="ECO:0000256" key="1">
    <source>
        <dbReference type="ARBA" id="ARBA00004255"/>
    </source>
</evidence>
<dbReference type="PANTHER" id="PTHR10805">
    <property type="entry name" value="COATOMER SUBUNIT EPSILON"/>
    <property type="match status" value="1"/>
</dbReference>
<evidence type="ECO:0000256" key="6">
    <source>
        <dbReference type="ARBA" id="ARBA00022448"/>
    </source>
</evidence>
<keyword evidence="9" id="KW-0653">Protein transport</keyword>
<comment type="subunit">
    <text evidence="4">Oligomeric complex that consists of at least the alpha, beta, beta', gamma, delta, epsilon and zeta subunits.</text>
</comment>
<dbReference type="GO" id="GO:0006888">
    <property type="term" value="P:endoplasmic reticulum to Golgi vesicle-mediated transport"/>
    <property type="evidence" value="ECO:0007669"/>
    <property type="project" value="TreeGrafter"/>
</dbReference>
<evidence type="ECO:0000256" key="8">
    <source>
        <dbReference type="ARBA" id="ARBA00022892"/>
    </source>
</evidence>
<keyword evidence="10" id="KW-0333">Golgi apparatus</keyword>
<dbReference type="AlphaFoldDB" id="A0A5J4NEI1"/>
<dbReference type="InterPro" id="IPR006822">
    <property type="entry name" value="Coatomer_esu"/>
</dbReference>
<comment type="subcellular location">
    <subcellularLocation>
        <location evidence="2">Cytoplasmic vesicle</location>
        <location evidence="2">COPI-coated vesicle membrane</location>
        <topology evidence="2">Peripheral membrane protein</topology>
        <orientation evidence="2">Cytoplasmic side</orientation>
    </subcellularLocation>
    <subcellularLocation>
        <location evidence="1">Golgi apparatus membrane</location>
        <topology evidence="1">Peripheral membrane protein</topology>
        <orientation evidence="1">Cytoplasmic side</orientation>
    </subcellularLocation>
</comment>
<dbReference type="EMBL" id="QNGE01003752">
    <property type="protein sequence ID" value="KAA3673649.1"/>
    <property type="molecule type" value="Genomic_DNA"/>
</dbReference>
<evidence type="ECO:0000256" key="4">
    <source>
        <dbReference type="ARBA" id="ARBA00011775"/>
    </source>
</evidence>
<protein>
    <recommendedName>
        <fullName evidence="5">Coatomer subunit epsilon</fullName>
    </recommendedName>
    <alternativeName>
        <fullName evidence="13">Epsilon-coat protein</fullName>
    </alternativeName>
</protein>
<evidence type="ECO:0000256" key="2">
    <source>
        <dbReference type="ARBA" id="ARBA00004347"/>
    </source>
</evidence>
<evidence type="ECO:0000256" key="3">
    <source>
        <dbReference type="ARBA" id="ARBA00008827"/>
    </source>
</evidence>
<dbReference type="GO" id="GO:0030126">
    <property type="term" value="C:COPI vesicle coat"/>
    <property type="evidence" value="ECO:0007669"/>
    <property type="project" value="TreeGrafter"/>
</dbReference>
<evidence type="ECO:0000256" key="5">
    <source>
        <dbReference type="ARBA" id="ARBA00015828"/>
    </source>
</evidence>
<dbReference type="Pfam" id="PF04733">
    <property type="entry name" value="Coatomer_E"/>
    <property type="match status" value="1"/>
</dbReference>
<dbReference type="Gene3D" id="1.25.40.10">
    <property type="entry name" value="Tetratricopeptide repeat domain"/>
    <property type="match status" value="2"/>
</dbReference>
<dbReference type="GO" id="GO:0005198">
    <property type="term" value="F:structural molecule activity"/>
    <property type="evidence" value="ECO:0007669"/>
    <property type="project" value="InterPro"/>
</dbReference>
<keyword evidence="12" id="KW-0968">Cytoplasmic vesicle</keyword>
<keyword evidence="6" id="KW-0813">Transport</keyword>
<dbReference type="GO" id="GO:0015031">
    <property type="term" value="P:protein transport"/>
    <property type="evidence" value="ECO:0007669"/>
    <property type="project" value="UniProtKB-KW"/>
</dbReference>
<keyword evidence="15" id="KW-1185">Reference proteome</keyword>
<proteinExistence type="inferred from homology"/>
<keyword evidence="11" id="KW-0472">Membrane</keyword>
<evidence type="ECO:0000256" key="7">
    <source>
        <dbReference type="ARBA" id="ARBA00022490"/>
    </source>
</evidence>
<keyword evidence="8" id="KW-0931">ER-Golgi transport</keyword>
<dbReference type="PANTHER" id="PTHR10805:SF0">
    <property type="entry name" value="COATOMER SUBUNIT EPSILON"/>
    <property type="match status" value="1"/>
</dbReference>
<comment type="similarity">
    <text evidence="3">Belongs to the COPE family.</text>
</comment>